<proteinExistence type="predicted"/>
<dbReference type="EMBL" id="JBHMDM010000004">
    <property type="protein sequence ID" value="MFB9376701.1"/>
    <property type="molecule type" value="Genomic_DNA"/>
</dbReference>
<evidence type="ECO:0008006" key="4">
    <source>
        <dbReference type="Google" id="ProtNLM"/>
    </source>
</evidence>
<evidence type="ECO:0000256" key="1">
    <source>
        <dbReference type="SAM" id="SignalP"/>
    </source>
</evidence>
<protein>
    <recommendedName>
        <fullName evidence="4">Lipoprotein</fullName>
    </recommendedName>
</protein>
<gene>
    <name evidence="2" type="ORF">ACFFVI_06940</name>
</gene>
<keyword evidence="1" id="KW-0732">Signal</keyword>
<organism evidence="2 3">
    <name type="scientific">Kineococcus gynurae</name>
    <dbReference type="NCBI Taxonomy" id="452979"/>
    <lineage>
        <taxon>Bacteria</taxon>
        <taxon>Bacillati</taxon>
        <taxon>Actinomycetota</taxon>
        <taxon>Actinomycetes</taxon>
        <taxon>Kineosporiales</taxon>
        <taxon>Kineosporiaceae</taxon>
        <taxon>Kineococcus</taxon>
    </lineage>
</organism>
<reference evidence="2 3" key="1">
    <citation type="submission" date="2024-09" db="EMBL/GenBank/DDBJ databases">
        <authorList>
            <person name="Sun Q."/>
            <person name="Mori K."/>
        </authorList>
    </citation>
    <scope>NUCLEOTIDE SEQUENCE [LARGE SCALE GENOMIC DNA]</scope>
    <source>
        <strain evidence="2 3">TISTR 1856</strain>
    </source>
</reference>
<evidence type="ECO:0000313" key="3">
    <source>
        <dbReference type="Proteomes" id="UP001589748"/>
    </source>
</evidence>
<name>A0ABV5LRH8_9ACTN</name>
<dbReference type="RefSeq" id="WP_432499498.1">
    <property type="nucleotide sequence ID" value="NZ_JBJLRE010000003.1"/>
</dbReference>
<accession>A0ABV5LRH8</accession>
<feature type="signal peptide" evidence="1">
    <location>
        <begin position="1"/>
        <end position="23"/>
    </location>
</feature>
<comment type="caution">
    <text evidence="2">The sequence shown here is derived from an EMBL/GenBank/DDBJ whole genome shotgun (WGS) entry which is preliminary data.</text>
</comment>
<feature type="chain" id="PRO_5046594179" description="Lipoprotein" evidence="1">
    <location>
        <begin position="24"/>
        <end position="133"/>
    </location>
</feature>
<evidence type="ECO:0000313" key="2">
    <source>
        <dbReference type="EMBL" id="MFB9376701.1"/>
    </source>
</evidence>
<sequence length="133" mass="13229">MTMQTRAAGAGLVLLSLLLPGCAADDPPPPQTTVAVCLGTALGDLGERDVVFSFEQDGEQVTRVTGPATMSFSVGVPAGKVTTVRADGDVFGQVGVDTPEGRDLAEDDVGLPADGYALSGPGCPDPIGAAGEG</sequence>
<keyword evidence="3" id="KW-1185">Reference proteome</keyword>
<dbReference type="Proteomes" id="UP001589748">
    <property type="component" value="Unassembled WGS sequence"/>
</dbReference>